<accession>A0AAD7W0I8</accession>
<dbReference type="AlphaFoldDB" id="A0AAD7W0I8"/>
<sequence length="118" mass="12992">MPLGPRRDGNIGVTLKRRPRAAKRPSRRNNGGRRRAVPRRTSPGGARLPALIEEACAPWPPVSSPPLASTPAIGWRRTSERLRAAHCQVAAFRDVPQFGWAPSLHVALAQTIFTYAWP</sequence>
<keyword evidence="3" id="KW-1185">Reference proteome</keyword>
<gene>
    <name evidence="2" type="ORF">AAFF_G00330800</name>
</gene>
<evidence type="ECO:0000313" key="2">
    <source>
        <dbReference type="EMBL" id="KAJ8367118.1"/>
    </source>
</evidence>
<evidence type="ECO:0000313" key="3">
    <source>
        <dbReference type="Proteomes" id="UP001221898"/>
    </source>
</evidence>
<protein>
    <submittedName>
        <fullName evidence="2">Uncharacterized protein</fullName>
    </submittedName>
</protein>
<proteinExistence type="predicted"/>
<dbReference type="EMBL" id="JAINUG010000503">
    <property type="protein sequence ID" value="KAJ8367118.1"/>
    <property type="molecule type" value="Genomic_DNA"/>
</dbReference>
<organism evidence="2 3">
    <name type="scientific">Aldrovandia affinis</name>
    <dbReference type="NCBI Taxonomy" id="143900"/>
    <lineage>
        <taxon>Eukaryota</taxon>
        <taxon>Metazoa</taxon>
        <taxon>Chordata</taxon>
        <taxon>Craniata</taxon>
        <taxon>Vertebrata</taxon>
        <taxon>Euteleostomi</taxon>
        <taxon>Actinopterygii</taxon>
        <taxon>Neopterygii</taxon>
        <taxon>Teleostei</taxon>
        <taxon>Notacanthiformes</taxon>
        <taxon>Halosauridae</taxon>
        <taxon>Aldrovandia</taxon>
    </lineage>
</organism>
<feature type="compositionally biased region" description="Basic residues" evidence="1">
    <location>
        <begin position="15"/>
        <end position="38"/>
    </location>
</feature>
<dbReference type="Proteomes" id="UP001221898">
    <property type="component" value="Unassembled WGS sequence"/>
</dbReference>
<name>A0AAD7W0I8_9TELE</name>
<comment type="caution">
    <text evidence="2">The sequence shown here is derived from an EMBL/GenBank/DDBJ whole genome shotgun (WGS) entry which is preliminary data.</text>
</comment>
<feature type="region of interest" description="Disordered" evidence="1">
    <location>
        <begin position="1"/>
        <end position="48"/>
    </location>
</feature>
<reference evidence="2" key="1">
    <citation type="journal article" date="2023" name="Science">
        <title>Genome structures resolve the early diversification of teleost fishes.</title>
        <authorList>
            <person name="Parey E."/>
            <person name="Louis A."/>
            <person name="Montfort J."/>
            <person name="Bouchez O."/>
            <person name="Roques C."/>
            <person name="Iampietro C."/>
            <person name="Lluch J."/>
            <person name="Castinel A."/>
            <person name="Donnadieu C."/>
            <person name="Desvignes T."/>
            <person name="Floi Bucao C."/>
            <person name="Jouanno E."/>
            <person name="Wen M."/>
            <person name="Mejri S."/>
            <person name="Dirks R."/>
            <person name="Jansen H."/>
            <person name="Henkel C."/>
            <person name="Chen W.J."/>
            <person name="Zahm M."/>
            <person name="Cabau C."/>
            <person name="Klopp C."/>
            <person name="Thompson A.W."/>
            <person name="Robinson-Rechavi M."/>
            <person name="Braasch I."/>
            <person name="Lecointre G."/>
            <person name="Bobe J."/>
            <person name="Postlethwait J.H."/>
            <person name="Berthelot C."/>
            <person name="Roest Crollius H."/>
            <person name="Guiguen Y."/>
        </authorList>
    </citation>
    <scope>NUCLEOTIDE SEQUENCE</scope>
    <source>
        <strain evidence="2">NC1722</strain>
    </source>
</reference>
<evidence type="ECO:0000256" key="1">
    <source>
        <dbReference type="SAM" id="MobiDB-lite"/>
    </source>
</evidence>